<keyword evidence="5" id="KW-1185">Reference proteome</keyword>
<evidence type="ECO:0000313" key="5">
    <source>
        <dbReference type="Proteomes" id="UP000787472"/>
    </source>
</evidence>
<feature type="active site" description="Proton acceptor" evidence="1">
    <location>
        <position position="98"/>
    </location>
</feature>
<dbReference type="InterPro" id="IPR050566">
    <property type="entry name" value="Deoxyribonucleoside_kinase"/>
</dbReference>
<keyword evidence="2" id="KW-0067">ATP-binding</keyword>
<dbReference type="PIRSF" id="PIRSF000705">
    <property type="entry name" value="DNK"/>
    <property type="match status" value="1"/>
</dbReference>
<reference evidence="4" key="1">
    <citation type="submission" date="2020-03" db="EMBL/GenBank/DDBJ databases">
        <authorList>
            <person name="Guo F."/>
        </authorList>
    </citation>
    <scope>NUCLEOTIDE SEQUENCE</scope>
    <source>
        <strain evidence="4">JCM 30134</strain>
    </source>
</reference>
<protein>
    <submittedName>
        <fullName evidence="4">Deoxynucleoside kinase</fullName>
    </submittedName>
</protein>
<evidence type="ECO:0000313" key="4">
    <source>
        <dbReference type="EMBL" id="NHO66508.1"/>
    </source>
</evidence>
<accession>A0A9E5JVT5</accession>
<feature type="binding site" evidence="2">
    <location>
        <begin position="24"/>
        <end position="32"/>
    </location>
    <ligand>
        <name>ATP</name>
        <dbReference type="ChEBI" id="CHEBI:30616"/>
    </ligand>
</feature>
<dbReference type="InterPro" id="IPR002624">
    <property type="entry name" value="DCK/DGK"/>
</dbReference>
<dbReference type="GO" id="GO:0019136">
    <property type="term" value="F:deoxynucleoside kinase activity"/>
    <property type="evidence" value="ECO:0007669"/>
    <property type="project" value="InterPro"/>
</dbReference>
<evidence type="ECO:0000256" key="1">
    <source>
        <dbReference type="PIRSR" id="PIRSR000705-1"/>
    </source>
</evidence>
<dbReference type="PANTHER" id="PTHR10513">
    <property type="entry name" value="DEOXYNUCLEOSIDE KINASE"/>
    <property type="match status" value="1"/>
</dbReference>
<feature type="binding site" evidence="2">
    <location>
        <begin position="150"/>
        <end position="154"/>
    </location>
    <ligand>
        <name>ATP</name>
        <dbReference type="ChEBI" id="CHEBI:30616"/>
    </ligand>
</feature>
<dbReference type="PANTHER" id="PTHR10513:SF46">
    <property type="entry name" value="DEOXYGUANOSINE KINASE"/>
    <property type="match status" value="1"/>
</dbReference>
<comment type="caution">
    <text evidence="4">The sequence shown here is derived from an EMBL/GenBank/DDBJ whole genome shotgun (WGS) entry which is preliminary data.</text>
</comment>
<gene>
    <name evidence="4" type="ORF">G8770_13245</name>
</gene>
<dbReference type="Gene3D" id="3.40.50.300">
    <property type="entry name" value="P-loop containing nucleotide triphosphate hydrolases"/>
    <property type="match status" value="1"/>
</dbReference>
<evidence type="ECO:0000256" key="2">
    <source>
        <dbReference type="PIRSR" id="PIRSR000705-3"/>
    </source>
</evidence>
<name>A0A9E5JVT5_9GAMM</name>
<dbReference type="CDD" id="cd01673">
    <property type="entry name" value="dNK"/>
    <property type="match status" value="1"/>
</dbReference>
<keyword evidence="4" id="KW-0418">Kinase</keyword>
<dbReference type="GO" id="GO:0005524">
    <property type="term" value="F:ATP binding"/>
    <property type="evidence" value="ECO:0007669"/>
    <property type="project" value="UniProtKB-KW"/>
</dbReference>
<sequence>MSEGFNITIDTKGIELPRFVAIEGPIGVGKTTLARHLAKTLGYDLLEEQADANPFLERFYDNPKAAALPTQLFFLFQRSQQIQDLRQQDMFQGAFVADFLMDKDQLFAQVTLDDDELNIYQQVYDQLAINAPEPDLVIYLQAPNHVLEERIRSRGNDAERNIESGYLQTLNDAYMHFFHYYDRAPLLIVNAAELDLANNPNHYQQLVEYMLTVKSGRHYYNPTPTL</sequence>
<organism evidence="4 5">
    <name type="scientific">Pseudomaricurvus hydrocarbonicus</name>
    <dbReference type="NCBI Taxonomy" id="1470433"/>
    <lineage>
        <taxon>Bacteria</taxon>
        <taxon>Pseudomonadati</taxon>
        <taxon>Pseudomonadota</taxon>
        <taxon>Gammaproteobacteria</taxon>
        <taxon>Cellvibrionales</taxon>
        <taxon>Cellvibrionaceae</taxon>
        <taxon>Pseudomaricurvus</taxon>
    </lineage>
</organism>
<dbReference type="EMBL" id="JAAONZ010000010">
    <property type="protein sequence ID" value="NHO66508.1"/>
    <property type="molecule type" value="Genomic_DNA"/>
</dbReference>
<feature type="domain" description="Deoxynucleoside kinase" evidence="3">
    <location>
        <begin position="21"/>
        <end position="209"/>
    </location>
</feature>
<dbReference type="Proteomes" id="UP000787472">
    <property type="component" value="Unassembled WGS sequence"/>
</dbReference>
<dbReference type="InterPro" id="IPR027417">
    <property type="entry name" value="P-loop_NTPase"/>
</dbReference>
<dbReference type="Pfam" id="PF01712">
    <property type="entry name" value="dNK"/>
    <property type="match status" value="1"/>
</dbReference>
<dbReference type="AlphaFoldDB" id="A0A9E5JVT5"/>
<dbReference type="InterPro" id="IPR031314">
    <property type="entry name" value="DNK_dom"/>
</dbReference>
<dbReference type="GO" id="GO:0005737">
    <property type="term" value="C:cytoplasm"/>
    <property type="evidence" value="ECO:0007669"/>
    <property type="project" value="TreeGrafter"/>
</dbReference>
<proteinExistence type="predicted"/>
<keyword evidence="2" id="KW-0547">Nucleotide-binding</keyword>
<dbReference type="RefSeq" id="WP_167187489.1">
    <property type="nucleotide sequence ID" value="NZ_JAAONZ010000010.1"/>
</dbReference>
<keyword evidence="4" id="KW-0808">Transferase</keyword>
<dbReference type="SUPFAM" id="SSF52540">
    <property type="entry name" value="P-loop containing nucleoside triphosphate hydrolases"/>
    <property type="match status" value="1"/>
</dbReference>
<evidence type="ECO:0000259" key="3">
    <source>
        <dbReference type="Pfam" id="PF01712"/>
    </source>
</evidence>